<feature type="region of interest" description="Disordered" evidence="5">
    <location>
        <begin position="137"/>
        <end position="178"/>
    </location>
</feature>
<keyword evidence="3" id="KW-0862">Zinc</keyword>
<feature type="compositionally biased region" description="Basic and acidic residues" evidence="5">
    <location>
        <begin position="246"/>
        <end position="266"/>
    </location>
</feature>
<dbReference type="Gene3D" id="3.30.60.190">
    <property type="match status" value="1"/>
</dbReference>
<evidence type="ECO:0000259" key="6">
    <source>
        <dbReference type="PROSITE" id="PS51083"/>
    </source>
</evidence>
<dbReference type="InterPro" id="IPR013087">
    <property type="entry name" value="Znf_C2H2_type"/>
</dbReference>
<keyword evidence="1" id="KW-0479">Metal-binding</keyword>
<evidence type="ECO:0000256" key="3">
    <source>
        <dbReference type="ARBA" id="ARBA00022833"/>
    </source>
</evidence>
<evidence type="ECO:0000256" key="1">
    <source>
        <dbReference type="ARBA" id="ARBA00022723"/>
    </source>
</evidence>
<protein>
    <recommendedName>
        <fullName evidence="6">HIT-type domain-containing protein</fullName>
    </recommendedName>
</protein>
<dbReference type="EMBL" id="JAWCUI010000007">
    <property type="protein sequence ID" value="KAL1901456.1"/>
    <property type="molecule type" value="Genomic_DNA"/>
</dbReference>
<evidence type="ECO:0000313" key="8">
    <source>
        <dbReference type="Proteomes" id="UP001583186"/>
    </source>
</evidence>
<feature type="compositionally biased region" description="Polar residues" evidence="5">
    <location>
        <begin position="23"/>
        <end position="46"/>
    </location>
</feature>
<gene>
    <name evidence="7" type="ORF">Sste5346_001861</name>
</gene>
<feature type="region of interest" description="Disordered" evidence="5">
    <location>
        <begin position="289"/>
        <end position="308"/>
    </location>
</feature>
<dbReference type="Proteomes" id="UP001583186">
    <property type="component" value="Unassembled WGS sequence"/>
</dbReference>
<dbReference type="InterPro" id="IPR007529">
    <property type="entry name" value="Znf_HIT"/>
</dbReference>
<keyword evidence="2 4" id="KW-0863">Zinc-finger</keyword>
<dbReference type="SUPFAM" id="SSF144232">
    <property type="entry name" value="HIT/MYND zinc finger-like"/>
    <property type="match status" value="1"/>
</dbReference>
<feature type="domain" description="HIT-type" evidence="6">
    <location>
        <begin position="110"/>
        <end position="146"/>
    </location>
</feature>
<evidence type="ECO:0000256" key="5">
    <source>
        <dbReference type="SAM" id="MobiDB-lite"/>
    </source>
</evidence>
<accession>A0ABR3ZLA9</accession>
<comment type="caution">
    <text evidence="7">The sequence shown here is derived from an EMBL/GenBank/DDBJ whole genome shotgun (WGS) entry which is preliminary data.</text>
</comment>
<reference evidence="7 8" key="1">
    <citation type="journal article" date="2024" name="IMA Fungus">
        <title>IMA Genome - F19 : A genome assembly and annotation guide to empower mycologists, including annotated draft genome sequences of Ceratocystis pirilliformis, Diaporthe australafricana, Fusarium ophioides, Paecilomyces lecythidis, and Sporothrix stenoceras.</title>
        <authorList>
            <person name="Aylward J."/>
            <person name="Wilson A.M."/>
            <person name="Visagie C.M."/>
            <person name="Spraker J."/>
            <person name="Barnes I."/>
            <person name="Buitendag C."/>
            <person name="Ceriani C."/>
            <person name="Del Mar Angel L."/>
            <person name="du Plessis D."/>
            <person name="Fuchs T."/>
            <person name="Gasser K."/>
            <person name="Kramer D."/>
            <person name="Li W."/>
            <person name="Munsamy K."/>
            <person name="Piso A."/>
            <person name="Price J.L."/>
            <person name="Sonnekus B."/>
            <person name="Thomas C."/>
            <person name="van der Nest A."/>
            <person name="van Dijk A."/>
            <person name="van Heerden A."/>
            <person name="van Vuuren N."/>
            <person name="Yilmaz N."/>
            <person name="Duong T.A."/>
            <person name="van der Merwe N.A."/>
            <person name="Wingfield M.J."/>
            <person name="Wingfield B.D."/>
        </authorList>
    </citation>
    <scope>NUCLEOTIDE SEQUENCE [LARGE SCALE GENOMIC DNA]</scope>
    <source>
        <strain evidence="7 8">CMW 5346</strain>
    </source>
</reference>
<dbReference type="Pfam" id="PF04438">
    <property type="entry name" value="zf-HIT"/>
    <property type="match status" value="1"/>
</dbReference>
<feature type="compositionally biased region" description="Pro residues" evidence="5">
    <location>
        <begin position="165"/>
        <end position="174"/>
    </location>
</feature>
<sequence length="336" mass="35603">MISPSPPPQEDGTTAPAVEAGEGQQSPMSHASSETAAAVPPQSTETEAGVEAAPANGKRSAPTSPDRMEEDTTEDAAASANMNGQEKPTEDEPSDDAEAAKPPAKKRTICGVCNKEPSKYKCPRCTLAYCSVACNRIHRDNHPPDAPAEEKKSTLPSASSVSSLPPKPTPPPHPFQVLDDAPELKYLFEKYPTLPDRLKKIYEATQPPAARGSGSANKPNIPGLPARLPNNHSKGGRGGRNNNEIWTKEKGLREGQKALRRARVDPSEEGDAVRAYCELVTHLLAREAEGATSATSTDGANIPNGGGGDVTALVREELADEANQVIKKLLDTEGRQ</sequence>
<feature type="region of interest" description="Disordered" evidence="5">
    <location>
        <begin position="205"/>
        <end position="271"/>
    </location>
</feature>
<feature type="region of interest" description="Disordered" evidence="5">
    <location>
        <begin position="1"/>
        <end position="110"/>
    </location>
</feature>
<dbReference type="CDD" id="cd23024">
    <property type="entry name" value="zf-HIT_ZNHIT2-3"/>
    <property type="match status" value="1"/>
</dbReference>
<dbReference type="InterPro" id="IPR051639">
    <property type="entry name" value="BCD1"/>
</dbReference>
<dbReference type="PROSITE" id="PS00028">
    <property type="entry name" value="ZINC_FINGER_C2H2_1"/>
    <property type="match status" value="1"/>
</dbReference>
<proteinExistence type="predicted"/>
<name>A0ABR3ZLA9_9PEZI</name>
<evidence type="ECO:0000313" key="7">
    <source>
        <dbReference type="EMBL" id="KAL1901456.1"/>
    </source>
</evidence>
<keyword evidence="8" id="KW-1185">Reference proteome</keyword>
<dbReference type="PANTHER" id="PTHR13483:SF11">
    <property type="entry name" value="ZINC FINGER HIT DOMAIN-CONTAINING PROTEIN 3"/>
    <property type="match status" value="1"/>
</dbReference>
<organism evidence="7 8">
    <name type="scientific">Sporothrix stenoceras</name>
    <dbReference type="NCBI Taxonomy" id="5173"/>
    <lineage>
        <taxon>Eukaryota</taxon>
        <taxon>Fungi</taxon>
        <taxon>Dikarya</taxon>
        <taxon>Ascomycota</taxon>
        <taxon>Pezizomycotina</taxon>
        <taxon>Sordariomycetes</taxon>
        <taxon>Sordariomycetidae</taxon>
        <taxon>Ophiostomatales</taxon>
        <taxon>Ophiostomataceae</taxon>
        <taxon>Sporothrix</taxon>
    </lineage>
</organism>
<feature type="compositionally biased region" description="Basic and acidic residues" evidence="5">
    <location>
        <begin position="137"/>
        <end position="153"/>
    </location>
</feature>
<evidence type="ECO:0000256" key="4">
    <source>
        <dbReference type="PROSITE-ProRule" id="PRU00453"/>
    </source>
</evidence>
<feature type="compositionally biased region" description="Low complexity" evidence="5">
    <location>
        <begin position="154"/>
        <end position="164"/>
    </location>
</feature>
<evidence type="ECO:0000256" key="2">
    <source>
        <dbReference type="ARBA" id="ARBA00022771"/>
    </source>
</evidence>
<dbReference type="PROSITE" id="PS51083">
    <property type="entry name" value="ZF_HIT"/>
    <property type="match status" value="1"/>
</dbReference>
<dbReference type="PANTHER" id="PTHR13483">
    <property type="entry name" value="BOX C_D SNORNA PROTEIN 1-RELATED"/>
    <property type="match status" value="1"/>
</dbReference>